<organism evidence="1 2">
    <name type="scientific">Pedobacter heparinus (strain ATCC 13125 / DSM 2366 / CIP 104194 / JCM 7457 / NBRC 12017 / NCIMB 9290 / NRRL B-14731 / HIM 762-3)</name>
    <dbReference type="NCBI Taxonomy" id="485917"/>
    <lineage>
        <taxon>Bacteria</taxon>
        <taxon>Pseudomonadati</taxon>
        <taxon>Bacteroidota</taxon>
        <taxon>Sphingobacteriia</taxon>
        <taxon>Sphingobacteriales</taxon>
        <taxon>Sphingobacteriaceae</taxon>
        <taxon>Pedobacter</taxon>
    </lineage>
</organism>
<proteinExistence type="predicted"/>
<dbReference type="NCBIfam" id="TIGR04325">
    <property type="entry name" value="MTase_LIC12133"/>
    <property type="match status" value="1"/>
</dbReference>
<dbReference type="KEGG" id="phe:Phep_2274"/>
<name>C6XYJ6_PEDHD</name>
<gene>
    <name evidence="1" type="ordered locus">Phep_2274</name>
</gene>
<dbReference type="OrthoDB" id="118271at2"/>
<accession>C6XYJ6</accession>
<sequence>MFKGIFGKFKSDNQPKYGWFGNYLSWADVLKEADGYDSGIILERTKNALLKVKSGEAVYERDSVIFDKKEYPFPLLTFLQHSASLKGAPLHVIDFGGSLGSTYYQIKEFLNPGVCSTWNVVEQEHYVASGKANFEDGQLKFYNSIAQCIQDKNIDFVLISSSVQYLERPHIFLKELAAYHFDFILFDRTAFHEEKEDRLTLQIVPPEVYPASYPSWFFNQEKLLSHFAEGYDVIADFPPYIDGEQILYIDEYPSGYSRGFYLSAKK</sequence>
<dbReference type="InterPro" id="IPR027612">
    <property type="entry name" value="Put_MTase_LIC12133"/>
</dbReference>
<dbReference type="EMBL" id="CP001681">
    <property type="protein sequence ID" value="ACU04478.1"/>
    <property type="molecule type" value="Genomic_DNA"/>
</dbReference>
<evidence type="ECO:0000313" key="1">
    <source>
        <dbReference type="EMBL" id="ACU04478.1"/>
    </source>
</evidence>
<dbReference type="Proteomes" id="UP000000852">
    <property type="component" value="Chromosome"/>
</dbReference>
<dbReference type="eggNOG" id="COG1216">
    <property type="taxonomic scope" value="Bacteria"/>
</dbReference>
<keyword evidence="2" id="KW-1185">Reference proteome</keyword>
<dbReference type="HOGENOM" id="CLU_079624_0_0_10"/>
<reference evidence="1 2" key="1">
    <citation type="journal article" date="2009" name="Stand. Genomic Sci.">
        <title>Complete genome sequence of Pedobacter heparinus type strain (HIM 762-3).</title>
        <authorList>
            <person name="Han C."/>
            <person name="Spring S."/>
            <person name="Lapidus A."/>
            <person name="Del Rio T.G."/>
            <person name="Tice H."/>
            <person name="Copeland A."/>
            <person name="Cheng J.F."/>
            <person name="Lucas S."/>
            <person name="Chen F."/>
            <person name="Nolan M."/>
            <person name="Bruce D."/>
            <person name="Goodwin L."/>
            <person name="Pitluck S."/>
            <person name="Ivanova N."/>
            <person name="Mavromatis K."/>
            <person name="Mikhailova N."/>
            <person name="Pati A."/>
            <person name="Chen A."/>
            <person name="Palaniappan K."/>
            <person name="Land M."/>
            <person name="Hauser L."/>
            <person name="Chang Y.J."/>
            <person name="Jeffries C.C."/>
            <person name="Saunders E."/>
            <person name="Chertkov O."/>
            <person name="Brettin T."/>
            <person name="Goker M."/>
            <person name="Rohde M."/>
            <person name="Bristow J."/>
            <person name="Eisen J.A."/>
            <person name="Markowitz V."/>
            <person name="Hugenholtz P."/>
            <person name="Kyrpides N.C."/>
            <person name="Klenk H.P."/>
            <person name="Detter J.C."/>
        </authorList>
    </citation>
    <scope>NUCLEOTIDE SEQUENCE [LARGE SCALE GENOMIC DNA]</scope>
    <source>
        <strain evidence="2">ATCC 13125 / DSM 2366 / CIP 104194 / JCM 7457 / NBRC 12017 / NCIMB 9290 / NRRL B-14731 / HIM 762-3</strain>
    </source>
</reference>
<evidence type="ECO:0000313" key="2">
    <source>
        <dbReference type="Proteomes" id="UP000000852"/>
    </source>
</evidence>
<dbReference type="STRING" id="485917.Phep_2274"/>
<dbReference type="RefSeq" id="WP_015808091.1">
    <property type="nucleotide sequence ID" value="NC_013061.1"/>
</dbReference>
<protein>
    <submittedName>
        <fullName evidence="1">Radical SAM domain protein</fullName>
    </submittedName>
</protein>
<dbReference type="AlphaFoldDB" id="C6XYJ6"/>